<sequence>MVLPVPAVAWRHALGQGFAPLDSPLMDLTVSDERDWTSPLCCRKGRVWCHAPRRSTTWHQKRARFAVAGCSTCIVITLRINTAFQHTSYILLFRVDKEKVKNSSIVFSSYPFYGCWELQVPLACTDLQLSPPDAVGFILWRSGWPQSSSAVSGRL</sequence>
<dbReference type="AlphaFoldDB" id="A0AAE0Y749"/>
<name>A0AAE0Y749_9GAST</name>
<protein>
    <submittedName>
        <fullName evidence="1">Uncharacterized protein</fullName>
    </submittedName>
</protein>
<keyword evidence="2" id="KW-1185">Reference proteome</keyword>
<evidence type="ECO:0000313" key="1">
    <source>
        <dbReference type="EMBL" id="KAK3735328.1"/>
    </source>
</evidence>
<comment type="caution">
    <text evidence="1">The sequence shown here is derived from an EMBL/GenBank/DDBJ whole genome shotgun (WGS) entry which is preliminary data.</text>
</comment>
<reference evidence="1" key="1">
    <citation type="journal article" date="2023" name="G3 (Bethesda)">
        <title>A reference genome for the long-term kleptoplast-retaining sea slug Elysia crispata morphotype clarki.</title>
        <authorList>
            <person name="Eastman K.E."/>
            <person name="Pendleton A.L."/>
            <person name="Shaikh M.A."/>
            <person name="Suttiyut T."/>
            <person name="Ogas R."/>
            <person name="Tomko P."/>
            <person name="Gavelis G."/>
            <person name="Widhalm J.R."/>
            <person name="Wisecaver J.H."/>
        </authorList>
    </citation>
    <scope>NUCLEOTIDE SEQUENCE</scope>
    <source>
        <strain evidence="1">ECLA1</strain>
    </source>
</reference>
<proteinExistence type="predicted"/>
<accession>A0AAE0Y749</accession>
<gene>
    <name evidence="1" type="ORF">RRG08_019743</name>
</gene>
<evidence type="ECO:0000313" key="2">
    <source>
        <dbReference type="Proteomes" id="UP001283361"/>
    </source>
</evidence>
<dbReference type="EMBL" id="JAWDGP010006800">
    <property type="protein sequence ID" value="KAK3735328.1"/>
    <property type="molecule type" value="Genomic_DNA"/>
</dbReference>
<dbReference type="Proteomes" id="UP001283361">
    <property type="component" value="Unassembled WGS sequence"/>
</dbReference>
<organism evidence="1 2">
    <name type="scientific">Elysia crispata</name>
    <name type="common">lettuce slug</name>
    <dbReference type="NCBI Taxonomy" id="231223"/>
    <lineage>
        <taxon>Eukaryota</taxon>
        <taxon>Metazoa</taxon>
        <taxon>Spiralia</taxon>
        <taxon>Lophotrochozoa</taxon>
        <taxon>Mollusca</taxon>
        <taxon>Gastropoda</taxon>
        <taxon>Heterobranchia</taxon>
        <taxon>Euthyneura</taxon>
        <taxon>Panpulmonata</taxon>
        <taxon>Sacoglossa</taxon>
        <taxon>Placobranchoidea</taxon>
        <taxon>Plakobranchidae</taxon>
        <taxon>Elysia</taxon>
    </lineage>
</organism>